<organism evidence="2 3">
    <name type="scientific">Streptomyces massasporeus</name>
    <dbReference type="NCBI Taxonomy" id="67324"/>
    <lineage>
        <taxon>Bacteria</taxon>
        <taxon>Bacillati</taxon>
        <taxon>Actinomycetota</taxon>
        <taxon>Actinomycetes</taxon>
        <taxon>Kitasatosporales</taxon>
        <taxon>Streptomycetaceae</taxon>
        <taxon>Streptomyces</taxon>
    </lineage>
</organism>
<feature type="compositionally biased region" description="Gly residues" evidence="1">
    <location>
        <begin position="30"/>
        <end position="41"/>
    </location>
</feature>
<proteinExistence type="predicted"/>
<evidence type="ECO:0000313" key="3">
    <source>
        <dbReference type="Proteomes" id="UP001601288"/>
    </source>
</evidence>
<protein>
    <submittedName>
        <fullName evidence="2">Uncharacterized protein</fullName>
    </submittedName>
</protein>
<comment type="caution">
    <text evidence="2">The sequence shown here is derived from an EMBL/GenBank/DDBJ whole genome shotgun (WGS) entry which is preliminary data.</text>
</comment>
<keyword evidence="3" id="KW-1185">Reference proteome</keyword>
<evidence type="ECO:0000256" key="1">
    <source>
        <dbReference type="SAM" id="MobiDB-lite"/>
    </source>
</evidence>
<dbReference type="Proteomes" id="UP001601288">
    <property type="component" value="Unassembled WGS sequence"/>
</dbReference>
<dbReference type="EMBL" id="JBIAFP010000021">
    <property type="protein sequence ID" value="MFE9228885.1"/>
    <property type="molecule type" value="Genomic_DNA"/>
</dbReference>
<feature type="region of interest" description="Disordered" evidence="1">
    <location>
        <begin position="27"/>
        <end position="47"/>
    </location>
</feature>
<name>A0ABW6LKE8_9ACTN</name>
<dbReference type="RefSeq" id="WP_358284953.1">
    <property type="nucleotide sequence ID" value="NZ_JBEYGJ010000021.1"/>
</dbReference>
<evidence type="ECO:0000313" key="2">
    <source>
        <dbReference type="EMBL" id="MFE9228885.1"/>
    </source>
</evidence>
<sequence length="122" mass="12847">MTVDQPCIRGPSAQDVYASLLDAAHRRGSDGLGGPVRPGPGGEDRCGGQCSLEIDHVGQVDQDWVTRGAHVNMKDGMEVAVRPDGQGGIRGEEVRLRNGTATQKQVDAVVATIKSDPRCALT</sequence>
<gene>
    <name evidence="2" type="ORF">ACFYM3_30570</name>
</gene>
<reference evidence="2 3" key="1">
    <citation type="submission" date="2024-10" db="EMBL/GenBank/DDBJ databases">
        <title>The Natural Products Discovery Center: Release of the First 8490 Sequenced Strains for Exploring Actinobacteria Biosynthetic Diversity.</title>
        <authorList>
            <person name="Kalkreuter E."/>
            <person name="Kautsar S.A."/>
            <person name="Yang D."/>
            <person name="Bader C.D."/>
            <person name="Teijaro C.N."/>
            <person name="Fluegel L."/>
            <person name="Davis C.M."/>
            <person name="Simpson J.R."/>
            <person name="Lauterbach L."/>
            <person name="Steele A.D."/>
            <person name="Gui C."/>
            <person name="Meng S."/>
            <person name="Li G."/>
            <person name="Viehrig K."/>
            <person name="Ye F."/>
            <person name="Su P."/>
            <person name="Kiefer A.F."/>
            <person name="Nichols A."/>
            <person name="Cepeda A.J."/>
            <person name="Yan W."/>
            <person name="Fan B."/>
            <person name="Jiang Y."/>
            <person name="Adhikari A."/>
            <person name="Zheng C.-J."/>
            <person name="Schuster L."/>
            <person name="Cowan T.M."/>
            <person name="Smanski M.J."/>
            <person name="Chevrette M.G."/>
            <person name="De Carvalho L.P.S."/>
            <person name="Shen B."/>
        </authorList>
    </citation>
    <scope>NUCLEOTIDE SEQUENCE [LARGE SCALE GENOMIC DNA]</scope>
    <source>
        <strain evidence="2 3">NPDC007066</strain>
    </source>
</reference>
<accession>A0ABW6LKE8</accession>